<dbReference type="EMBL" id="QGKV02000759">
    <property type="protein sequence ID" value="KAF3567975.1"/>
    <property type="molecule type" value="Genomic_DNA"/>
</dbReference>
<organism evidence="1 2">
    <name type="scientific">Brassica cretica</name>
    <name type="common">Mustard</name>
    <dbReference type="NCBI Taxonomy" id="69181"/>
    <lineage>
        <taxon>Eukaryota</taxon>
        <taxon>Viridiplantae</taxon>
        <taxon>Streptophyta</taxon>
        <taxon>Embryophyta</taxon>
        <taxon>Tracheophyta</taxon>
        <taxon>Spermatophyta</taxon>
        <taxon>Magnoliopsida</taxon>
        <taxon>eudicotyledons</taxon>
        <taxon>Gunneridae</taxon>
        <taxon>Pentapetalae</taxon>
        <taxon>rosids</taxon>
        <taxon>malvids</taxon>
        <taxon>Brassicales</taxon>
        <taxon>Brassicaceae</taxon>
        <taxon>Brassiceae</taxon>
        <taxon>Brassica</taxon>
    </lineage>
</organism>
<accession>A0ABQ7DAE5</accession>
<dbReference type="Proteomes" id="UP000266723">
    <property type="component" value="Unassembled WGS sequence"/>
</dbReference>
<comment type="caution">
    <text evidence="1">The sequence shown here is derived from an EMBL/GenBank/DDBJ whole genome shotgun (WGS) entry which is preliminary data.</text>
</comment>
<evidence type="ECO:0000313" key="2">
    <source>
        <dbReference type="Proteomes" id="UP000266723"/>
    </source>
</evidence>
<name>A0ABQ7DAE5_BRACR</name>
<reference evidence="1 2" key="1">
    <citation type="journal article" date="2020" name="BMC Genomics">
        <title>Intraspecific diversification of the crop wild relative Brassica cretica Lam. using demographic model selection.</title>
        <authorList>
            <person name="Kioukis A."/>
            <person name="Michalopoulou V.A."/>
            <person name="Briers L."/>
            <person name="Pirintsos S."/>
            <person name="Studholme D.J."/>
            <person name="Pavlidis P."/>
            <person name="Sarris P.F."/>
        </authorList>
    </citation>
    <scope>NUCLEOTIDE SEQUENCE [LARGE SCALE GENOMIC DNA]</scope>
    <source>
        <strain evidence="2">cv. PFS-1207/04</strain>
    </source>
</reference>
<protein>
    <submittedName>
        <fullName evidence="1">Uncharacterized protein</fullName>
    </submittedName>
</protein>
<keyword evidence="2" id="KW-1185">Reference proteome</keyword>
<gene>
    <name evidence="1" type="ORF">DY000_02016206</name>
</gene>
<proteinExistence type="predicted"/>
<evidence type="ECO:0000313" key="1">
    <source>
        <dbReference type="EMBL" id="KAF3567975.1"/>
    </source>
</evidence>
<sequence length="87" mass="9706">MGTRRCRSGDLLTGTRRSGACIRAWGSLGTRNIWFFAGTVLRLPRKSLRGLEGAGVGVMTQVPGLRCFPRLEKQDLDCFLYFTVLLQ</sequence>